<name>A0A8H5CS95_9AGAR</name>
<evidence type="ECO:0000313" key="2">
    <source>
        <dbReference type="Proteomes" id="UP000559256"/>
    </source>
</evidence>
<dbReference type="Proteomes" id="UP000559256">
    <property type="component" value="Unassembled WGS sequence"/>
</dbReference>
<comment type="caution">
    <text evidence="1">The sequence shown here is derived from an EMBL/GenBank/DDBJ whole genome shotgun (WGS) entry which is preliminary data.</text>
</comment>
<proteinExistence type="predicted"/>
<dbReference type="AlphaFoldDB" id="A0A8H5CS95"/>
<dbReference type="OrthoDB" id="2500493at2759"/>
<evidence type="ECO:0000313" key="1">
    <source>
        <dbReference type="EMBL" id="KAF5347057.1"/>
    </source>
</evidence>
<reference evidence="1 2" key="1">
    <citation type="journal article" date="2020" name="ISME J.">
        <title>Uncovering the hidden diversity of litter-decomposition mechanisms in mushroom-forming fungi.</title>
        <authorList>
            <person name="Floudas D."/>
            <person name="Bentzer J."/>
            <person name="Ahren D."/>
            <person name="Johansson T."/>
            <person name="Persson P."/>
            <person name="Tunlid A."/>
        </authorList>
    </citation>
    <scope>NUCLEOTIDE SEQUENCE [LARGE SCALE GENOMIC DNA]</scope>
    <source>
        <strain evidence="1 2">CBS 291.85</strain>
    </source>
</reference>
<protein>
    <submittedName>
        <fullName evidence="1">Uncharacterized protein</fullName>
    </submittedName>
</protein>
<dbReference type="EMBL" id="JAACJM010000097">
    <property type="protein sequence ID" value="KAF5347057.1"/>
    <property type="molecule type" value="Genomic_DNA"/>
</dbReference>
<sequence>MTDPDKVNYGLLLSNLKTLVRISLLISNGIALISLRLTSTRHSFRSAILPGHGAIISPKFFRYLDTLSELAICVPLTQITIPPAVYEEKQHEAKIAIPNIHSSPSCLLHSASHLRTSWALKAKKVPSPVSSETVSNTSVNLVSTTKASSFVHNSYPQLKKLTSQVVSLEIRELEEDLI</sequence>
<keyword evidence="2" id="KW-1185">Reference proteome</keyword>
<organism evidence="1 2">
    <name type="scientific">Tetrapyrgos nigripes</name>
    <dbReference type="NCBI Taxonomy" id="182062"/>
    <lineage>
        <taxon>Eukaryota</taxon>
        <taxon>Fungi</taxon>
        <taxon>Dikarya</taxon>
        <taxon>Basidiomycota</taxon>
        <taxon>Agaricomycotina</taxon>
        <taxon>Agaricomycetes</taxon>
        <taxon>Agaricomycetidae</taxon>
        <taxon>Agaricales</taxon>
        <taxon>Marasmiineae</taxon>
        <taxon>Marasmiaceae</taxon>
        <taxon>Tetrapyrgos</taxon>
    </lineage>
</organism>
<gene>
    <name evidence="1" type="ORF">D9758_011611</name>
</gene>
<accession>A0A8H5CS95</accession>